<keyword evidence="4" id="KW-0274">FAD</keyword>
<accession>A0ABN7Q7N1</accession>
<proteinExistence type="inferred from homology"/>
<sequence length="542" mass="60315">MVRNSELESADKVPAQVDVVIVGAGFAGLYAQWRLSKLGLAVQGFEAGSDVGGTWYWNRYPGARCDVESLEYSYSFSPELLQEWEWTEKYATQPEILSYIEHVATRFNLRRRIRFSTQVSSVEYQSAESRWVVRTDRGDEVSARFCIMATGCLSLPRRPDFPGLDSFRGRVFHTGDWPHEGVDFSGRRVGIIGTGSSGIQAIPPIAEQAGQLFVFQRTANYSVPAHNQQLDPSHQRWFKNNSSDLRDRMRRSSVGTLTDRNPVSALAVEPEERERVFEAAWLRGGAGFTRCFSDLLTSAKANEFASEFVRNKIRSIVQDPQVADLLCPRDYPLGAKRICVDTGYYATFNRPNVRLVDVRRAPIIGVVEDGLRTSAQSFELDDLVFATGYDAVTGALLDMSIRRDDGMSLKDKWSTGPETYLGLMTAGFPNLFFITGPGSPSVLSNMVLSIEQHVDWIANCVGFLTSSGKRYIEATQQAEGEWTQHVAAVADKTLFPHAASWFLGANVPGKPRVFLPYAGGVDAYGHKCREVEQSGYPGFQLS</sequence>
<comment type="caution">
    <text evidence="8">The sequence shown here is derived from an EMBL/GenBank/DDBJ whole genome shotgun (WGS) entry which is preliminary data.</text>
</comment>
<keyword evidence="3" id="KW-0285">Flavoprotein</keyword>
<evidence type="ECO:0000256" key="4">
    <source>
        <dbReference type="ARBA" id="ARBA00022827"/>
    </source>
</evidence>
<dbReference type="Pfam" id="PF00743">
    <property type="entry name" value="FMO-like"/>
    <property type="match status" value="1"/>
</dbReference>
<evidence type="ECO:0000256" key="5">
    <source>
        <dbReference type="ARBA" id="ARBA00022857"/>
    </source>
</evidence>
<dbReference type="PANTHER" id="PTHR43098:SF3">
    <property type="entry name" value="L-ORNITHINE N(5)-MONOOXYGENASE-RELATED"/>
    <property type="match status" value="1"/>
</dbReference>
<dbReference type="InterPro" id="IPR020946">
    <property type="entry name" value="Flavin_mOase-like"/>
</dbReference>
<dbReference type="GO" id="GO:0033776">
    <property type="term" value="F:phenylacetone monooxygenase activity"/>
    <property type="evidence" value="ECO:0007669"/>
    <property type="project" value="UniProtKB-EC"/>
</dbReference>
<dbReference type="EC" id="1.14.13.92" evidence="8"/>
<evidence type="ECO:0000313" key="8">
    <source>
        <dbReference type="EMBL" id="CAG2153390.1"/>
    </source>
</evidence>
<evidence type="ECO:0000256" key="2">
    <source>
        <dbReference type="ARBA" id="ARBA00010139"/>
    </source>
</evidence>
<dbReference type="PANTHER" id="PTHR43098">
    <property type="entry name" value="L-ORNITHINE N(5)-MONOOXYGENASE-RELATED"/>
    <property type="match status" value="1"/>
</dbReference>
<organism evidence="8 9">
    <name type="scientific">Cupriavidus numazuensis</name>
    <dbReference type="NCBI Taxonomy" id="221992"/>
    <lineage>
        <taxon>Bacteria</taxon>
        <taxon>Pseudomonadati</taxon>
        <taxon>Pseudomonadota</taxon>
        <taxon>Betaproteobacteria</taxon>
        <taxon>Burkholderiales</taxon>
        <taxon>Burkholderiaceae</taxon>
        <taxon>Cupriavidus</taxon>
    </lineage>
</organism>
<evidence type="ECO:0000256" key="3">
    <source>
        <dbReference type="ARBA" id="ARBA00022630"/>
    </source>
</evidence>
<evidence type="ECO:0000256" key="7">
    <source>
        <dbReference type="ARBA" id="ARBA00023033"/>
    </source>
</evidence>
<dbReference type="PRINTS" id="PR00411">
    <property type="entry name" value="PNDRDTASEI"/>
</dbReference>
<gene>
    <name evidence="8" type="primary">pamO_3</name>
    <name evidence="8" type="ORF">LMG26411_04401</name>
</gene>
<comment type="cofactor">
    <cofactor evidence="1">
        <name>FAD</name>
        <dbReference type="ChEBI" id="CHEBI:57692"/>
    </cofactor>
</comment>
<protein>
    <submittedName>
        <fullName evidence="8">Phenylacetone monooxygenase</fullName>
        <ecNumber evidence="8">1.14.13.92</ecNumber>
    </submittedName>
</protein>
<dbReference type="Proteomes" id="UP000672657">
    <property type="component" value="Unassembled WGS sequence"/>
</dbReference>
<dbReference type="RefSeq" id="WP_244873951.1">
    <property type="nucleotide sequence ID" value="NZ_CAJPVI010000028.1"/>
</dbReference>
<keyword evidence="9" id="KW-1185">Reference proteome</keyword>
<dbReference type="InterPro" id="IPR036188">
    <property type="entry name" value="FAD/NAD-bd_sf"/>
</dbReference>
<evidence type="ECO:0000256" key="6">
    <source>
        <dbReference type="ARBA" id="ARBA00023002"/>
    </source>
</evidence>
<dbReference type="InterPro" id="IPR050775">
    <property type="entry name" value="FAD-binding_Monooxygenases"/>
</dbReference>
<evidence type="ECO:0000256" key="1">
    <source>
        <dbReference type="ARBA" id="ARBA00001974"/>
    </source>
</evidence>
<reference evidence="8 9" key="1">
    <citation type="submission" date="2021-03" db="EMBL/GenBank/DDBJ databases">
        <authorList>
            <person name="Peeters C."/>
        </authorList>
    </citation>
    <scope>NUCLEOTIDE SEQUENCE [LARGE SCALE GENOMIC DNA]</scope>
    <source>
        <strain evidence="8 9">LMG 26411</strain>
    </source>
</reference>
<dbReference type="Gene3D" id="3.50.50.60">
    <property type="entry name" value="FAD/NAD(P)-binding domain"/>
    <property type="match status" value="2"/>
</dbReference>
<dbReference type="EMBL" id="CAJPVI010000028">
    <property type="protein sequence ID" value="CAG2153390.1"/>
    <property type="molecule type" value="Genomic_DNA"/>
</dbReference>
<evidence type="ECO:0000313" key="9">
    <source>
        <dbReference type="Proteomes" id="UP000672657"/>
    </source>
</evidence>
<keyword evidence="5" id="KW-0521">NADP</keyword>
<comment type="similarity">
    <text evidence="2">Belongs to the FAD-binding monooxygenase family.</text>
</comment>
<keyword evidence="6 8" id="KW-0560">Oxidoreductase</keyword>
<name>A0ABN7Q7N1_9BURK</name>
<dbReference type="SUPFAM" id="SSF51905">
    <property type="entry name" value="FAD/NAD(P)-binding domain"/>
    <property type="match status" value="2"/>
</dbReference>
<keyword evidence="7 8" id="KW-0503">Monooxygenase</keyword>